<accession>A0A1G9BH08</accession>
<protein>
    <submittedName>
        <fullName evidence="2">Uncharacterized protein</fullName>
    </submittedName>
</protein>
<evidence type="ECO:0000256" key="1">
    <source>
        <dbReference type="SAM" id="MobiDB-lite"/>
    </source>
</evidence>
<gene>
    <name evidence="2" type="ORF">SAMN05421806_10755</name>
</gene>
<feature type="region of interest" description="Disordered" evidence="1">
    <location>
        <begin position="270"/>
        <end position="332"/>
    </location>
</feature>
<evidence type="ECO:0000313" key="2">
    <source>
        <dbReference type="EMBL" id="SDK38806.1"/>
    </source>
</evidence>
<name>A0A1G9BH08_9ACTN</name>
<dbReference type="EMBL" id="FNFF01000007">
    <property type="protein sequence ID" value="SDK38806.1"/>
    <property type="molecule type" value="Genomic_DNA"/>
</dbReference>
<dbReference type="OrthoDB" id="7057664at2"/>
<dbReference type="STRING" id="417292.SAMN05421806_10755"/>
<reference evidence="2 3" key="1">
    <citation type="submission" date="2016-10" db="EMBL/GenBank/DDBJ databases">
        <authorList>
            <person name="de Groot N.N."/>
        </authorList>
    </citation>
    <scope>NUCLEOTIDE SEQUENCE [LARGE SCALE GENOMIC DNA]</scope>
    <source>
        <strain evidence="2 3">CGMCC 4.5727</strain>
    </source>
</reference>
<feature type="region of interest" description="Disordered" evidence="1">
    <location>
        <begin position="49"/>
        <end position="134"/>
    </location>
</feature>
<evidence type="ECO:0000313" key="3">
    <source>
        <dbReference type="Proteomes" id="UP000199155"/>
    </source>
</evidence>
<feature type="compositionally biased region" description="Gly residues" evidence="1">
    <location>
        <begin position="49"/>
        <end position="101"/>
    </location>
</feature>
<feature type="region of interest" description="Disordered" evidence="1">
    <location>
        <begin position="418"/>
        <end position="459"/>
    </location>
</feature>
<dbReference type="AlphaFoldDB" id="A0A1G9BH08"/>
<feature type="compositionally biased region" description="Basic and acidic residues" evidence="1">
    <location>
        <begin position="418"/>
        <end position="430"/>
    </location>
</feature>
<dbReference type="Proteomes" id="UP000199155">
    <property type="component" value="Unassembled WGS sequence"/>
</dbReference>
<organism evidence="2 3">
    <name type="scientific">Streptomyces indicus</name>
    <dbReference type="NCBI Taxonomy" id="417292"/>
    <lineage>
        <taxon>Bacteria</taxon>
        <taxon>Bacillati</taxon>
        <taxon>Actinomycetota</taxon>
        <taxon>Actinomycetes</taxon>
        <taxon>Kitasatosporales</taxon>
        <taxon>Streptomycetaceae</taxon>
        <taxon>Streptomyces</taxon>
    </lineage>
</organism>
<feature type="compositionally biased region" description="Basic and acidic residues" evidence="1">
    <location>
        <begin position="297"/>
        <end position="317"/>
    </location>
</feature>
<sequence length="600" mass="61644">MPEYAALLALVAAIVVGVVALGMNGTISGTVSSAVCTITGGGDCGGGEGGEDGGGNGGTGGSGGGDTGGNGGDTGGNDGDTGGGSGGNTGGGSGGTGGEDGQGGEDGEGGPGEVVPASNEGEDGGGDDGKGFWGQLGDVFTQPFVAAWEDVKGTWDAVTDPGKFLSDTWNGLKDYTTTWWSEKADSLGKQWDEGGWNYLTVPLKWISSPEDFVSDFLIDSFIDKESFENGDWGKGTGNTIWNIGSVFIPGVGAAKWLQKLNKINKANKVRKPGDLAGDAAGRARKARETGDVGAAREAADEAQRHADDAAKKARENPDDADLAEDARKAQDQALAARTDAAKAALRGRGSSVSDDQIDGLVERAQDSPADGGISKKQAADALDDLADLASRPNVRPDAASSLEGKVANAKTADALDQARAEVHAVQRAADDAAPGTQVDAGPGTEAGRPADLGSEQLDLDGIPDADVAYKAKDGTYHVVEVKNAGSATRKPAFANQVERLRKWADKAPGRKATVEIDSNDRWTQIFSEFKPGRGGKPAKDSRTAAGEMARNNVDVSIGGRKLSAGELGRMQDAINERTRNGTMDWSRMTDPDAAREYLGV</sequence>
<proteinExistence type="predicted"/>
<dbReference type="RefSeq" id="WP_093611664.1">
    <property type="nucleotide sequence ID" value="NZ_FNFF01000007.1"/>
</dbReference>
<keyword evidence="3" id="KW-1185">Reference proteome</keyword>